<dbReference type="Proteomes" id="UP000192277">
    <property type="component" value="Unassembled WGS sequence"/>
</dbReference>
<evidence type="ECO:0000256" key="1">
    <source>
        <dbReference type="SAM" id="SignalP"/>
    </source>
</evidence>
<dbReference type="InterPro" id="IPR025667">
    <property type="entry name" value="SprB_repeat"/>
</dbReference>
<keyword evidence="3" id="KW-1185">Reference proteome</keyword>
<dbReference type="Pfam" id="PF13585">
    <property type="entry name" value="CHU_C"/>
    <property type="match status" value="1"/>
</dbReference>
<dbReference type="RefSeq" id="WP_014221554.1">
    <property type="nucleotide sequence ID" value="NZ_LWBO01000012.1"/>
</dbReference>
<protein>
    <recommendedName>
        <fullName evidence="4">Gliding motility-associated C-terminal domain-containing protein</fullName>
    </recommendedName>
</protein>
<sequence>MKFKLCLLLLLLYASVVPAQPTGNYYKYNDTSKRVSHSVLRTTATEVCNNNIDDDNNGLTDDKDFACYFNGLTATTCKSNSVIWGAGGNSDLYWFDLTTGVQHVVGKTPIPLLDLTWAANGKLYGLAPFPPYIYEIDPNTASVAPITNAPAGYTPGNSMTADAAGNLYLSCSTVTDPFLILRFNVTTGETCVVGNLDGRGIFPAGDLTFLNGMLYQSCSPASLARINISSGEVTVRTFTGTNASDFFGIVGMSDGYFYASRGAGIFQIDPVTLAVANTPVIQLSDKAMSPFGLAAYNELCQAPVCLGKTSIQAAGSPPYCNTLGVLLKGSVTYTSCNHNVNITGISWTTANNTTVPGNQVRAFTPGKYYLNYTTTTETCNRMDSFTVQYPPNSPLAVDTSYQLPAGCNCNGSITVIAGCGSGNYQYNWSTGATTATINNVCPGTYNVKVTDVVSRNDTIVWIIIPTPPNGISGFYTITMGDHCNQGDGSLTISTIQGGTAPYQYAINNQPFGGVPNFTSLPAGNYTATVKDAGNCALQQLVTIPAVAAPQQLNYTKQDAYCGLLTGSITITSVKDGSPPYTFSLNNGPFTPQTTLANLLPGQGTITVKDNYGCTLNESFTIFQSEKLRIALSPKDTTICASKNITFTATVLSNSAGVYYSWNQVYSNNNNVYTTSFLDNSKMIVEATDNTGCTAYDSAIIKAPYCDSIFAKCVLFPNAFSPNHDGLNDTFGPHLGGCNLKSYQLSVYNRWGQLIFQTRDQSKRWDGGTNGQTPQTGTYIFTCAWQDAVGHYHNYKGAFVLVR</sequence>
<feature type="chain" id="PRO_5045854690" description="Gliding motility-associated C-terminal domain-containing protein" evidence="1">
    <location>
        <begin position="20"/>
        <end position="802"/>
    </location>
</feature>
<keyword evidence="1" id="KW-0732">Signal</keyword>
<proteinExistence type="predicted"/>
<dbReference type="EMBL" id="LWBO01000012">
    <property type="protein sequence ID" value="OQP48356.1"/>
    <property type="molecule type" value="Genomic_DNA"/>
</dbReference>
<dbReference type="Pfam" id="PF13573">
    <property type="entry name" value="SprB"/>
    <property type="match status" value="2"/>
</dbReference>
<accession>A0ABX3NVS7</accession>
<feature type="signal peptide" evidence="1">
    <location>
        <begin position="1"/>
        <end position="19"/>
    </location>
</feature>
<organism evidence="2 3">
    <name type="scientific">Niastella koreensis</name>
    <dbReference type="NCBI Taxonomy" id="354356"/>
    <lineage>
        <taxon>Bacteria</taxon>
        <taxon>Pseudomonadati</taxon>
        <taxon>Bacteroidota</taxon>
        <taxon>Chitinophagia</taxon>
        <taxon>Chitinophagales</taxon>
        <taxon>Chitinophagaceae</taxon>
        <taxon>Niastella</taxon>
    </lineage>
</organism>
<reference evidence="2 3" key="1">
    <citation type="submission" date="2016-04" db="EMBL/GenBank/DDBJ databases">
        <authorList>
            <person name="Chen L."/>
            <person name="Zhuang W."/>
            <person name="Wang G."/>
        </authorList>
    </citation>
    <scope>NUCLEOTIDE SEQUENCE [LARGE SCALE GENOMIC DNA]</scope>
    <source>
        <strain evidence="3">GR20</strain>
    </source>
</reference>
<comment type="caution">
    <text evidence="2">The sequence shown here is derived from an EMBL/GenBank/DDBJ whole genome shotgun (WGS) entry which is preliminary data.</text>
</comment>
<evidence type="ECO:0000313" key="2">
    <source>
        <dbReference type="EMBL" id="OQP48356.1"/>
    </source>
</evidence>
<name>A0ABX3NVS7_9BACT</name>
<dbReference type="SUPFAM" id="SSF101898">
    <property type="entry name" value="NHL repeat"/>
    <property type="match status" value="1"/>
</dbReference>
<evidence type="ECO:0008006" key="4">
    <source>
        <dbReference type="Google" id="ProtNLM"/>
    </source>
</evidence>
<evidence type="ECO:0000313" key="3">
    <source>
        <dbReference type="Proteomes" id="UP000192277"/>
    </source>
</evidence>
<dbReference type="NCBIfam" id="TIGR04131">
    <property type="entry name" value="Bac_Flav_CTERM"/>
    <property type="match status" value="1"/>
</dbReference>
<dbReference type="InterPro" id="IPR026341">
    <property type="entry name" value="T9SS_type_B"/>
</dbReference>
<gene>
    <name evidence="2" type="ORF">A4D02_06470</name>
</gene>